<proteinExistence type="predicted"/>
<dbReference type="Proteomes" id="UP000234254">
    <property type="component" value="Unassembled WGS sequence"/>
</dbReference>
<sequence length="114" mass="12572">MRVVSWWIPPPPVPWGAFLDPEAARQGPVRQILDASNNRFVKATPYIIRYQAGPGQERCGSLPPGGRQSLDCGINDGLGAISPHAPSPDTPGCPYRFPAHAPRRRNYQRIAEYP</sequence>
<dbReference type="RefSeq" id="XP_024692025.1">
    <property type="nucleotide sequence ID" value="XM_024841358.1"/>
</dbReference>
<dbReference type="GeneID" id="36548882"/>
<accession>A0A2I1D0M8</accession>
<dbReference type="VEuPathDB" id="FungiDB:P168DRAFT_328453"/>
<organism evidence="1 2">
    <name type="scientific">Aspergillus campestris (strain IBT 28561)</name>
    <dbReference type="NCBI Taxonomy" id="1392248"/>
    <lineage>
        <taxon>Eukaryota</taxon>
        <taxon>Fungi</taxon>
        <taxon>Dikarya</taxon>
        <taxon>Ascomycota</taxon>
        <taxon>Pezizomycotina</taxon>
        <taxon>Eurotiomycetes</taxon>
        <taxon>Eurotiomycetidae</taxon>
        <taxon>Eurotiales</taxon>
        <taxon>Aspergillaceae</taxon>
        <taxon>Aspergillus</taxon>
        <taxon>Aspergillus subgen. Circumdati</taxon>
    </lineage>
</organism>
<name>A0A2I1D0M8_ASPC2</name>
<dbReference type="EMBL" id="MSFM01000008">
    <property type="protein sequence ID" value="PKY03431.1"/>
    <property type="molecule type" value="Genomic_DNA"/>
</dbReference>
<comment type="caution">
    <text evidence="1">The sequence shown here is derived from an EMBL/GenBank/DDBJ whole genome shotgun (WGS) entry which is preliminary data.</text>
</comment>
<dbReference type="AlphaFoldDB" id="A0A2I1D0M8"/>
<evidence type="ECO:0000313" key="1">
    <source>
        <dbReference type="EMBL" id="PKY03431.1"/>
    </source>
</evidence>
<reference evidence="1" key="1">
    <citation type="submission" date="2016-12" db="EMBL/GenBank/DDBJ databases">
        <title>The genomes of Aspergillus section Nigri reveals drivers in fungal speciation.</title>
        <authorList>
            <consortium name="DOE Joint Genome Institute"/>
            <person name="Vesth T.C."/>
            <person name="Nybo J."/>
            <person name="Theobald S."/>
            <person name="Brandl J."/>
            <person name="Frisvad J.C."/>
            <person name="Nielsen K.F."/>
            <person name="Lyhne E.K."/>
            <person name="Kogle M.E."/>
            <person name="Kuo A."/>
            <person name="Riley R."/>
            <person name="Clum A."/>
            <person name="Nolan M."/>
            <person name="Lipzen A."/>
            <person name="Salamov A."/>
            <person name="Henrissat B."/>
            <person name="Wiebenga A."/>
            <person name="De vries R.P."/>
            <person name="Grigoriev I.V."/>
            <person name="Mortensen U.H."/>
            <person name="Andersen M.R."/>
            <person name="Baker S.E."/>
        </authorList>
    </citation>
    <scope>NUCLEOTIDE SEQUENCE</scope>
    <source>
        <strain evidence="1">IBT 28561</strain>
    </source>
</reference>
<keyword evidence="2" id="KW-1185">Reference proteome</keyword>
<evidence type="ECO:0000313" key="2">
    <source>
        <dbReference type="Proteomes" id="UP000234254"/>
    </source>
</evidence>
<protein>
    <submittedName>
        <fullName evidence="1">Uncharacterized protein</fullName>
    </submittedName>
</protein>
<gene>
    <name evidence="1" type="ORF">P168DRAFT_328453</name>
</gene>